<name>A0A7S4A8Y5_9STRA</name>
<evidence type="ECO:0000313" key="2">
    <source>
        <dbReference type="EMBL" id="CAE0707401.1"/>
    </source>
</evidence>
<sequence>MKVISAICFAVLAVTTTTVTAVPQCSPNETEGYLNCKSGFQVSGSGSDALWCISESDCAAVFPTPVHTTPTAKLVEDKEEEEEAEAAAGTNGRIDAVQEAVVESAAPSVASTATALVAASAIAAMLC</sequence>
<protein>
    <submittedName>
        <fullName evidence="2">Uncharacterized protein</fullName>
    </submittedName>
</protein>
<organism evidence="2">
    <name type="scientific">Pseudo-nitzschia australis</name>
    <dbReference type="NCBI Taxonomy" id="44445"/>
    <lineage>
        <taxon>Eukaryota</taxon>
        <taxon>Sar</taxon>
        <taxon>Stramenopiles</taxon>
        <taxon>Ochrophyta</taxon>
        <taxon>Bacillariophyta</taxon>
        <taxon>Bacillariophyceae</taxon>
        <taxon>Bacillariophycidae</taxon>
        <taxon>Bacillariales</taxon>
        <taxon>Bacillariaceae</taxon>
        <taxon>Pseudo-nitzschia</taxon>
    </lineage>
</organism>
<evidence type="ECO:0000256" key="1">
    <source>
        <dbReference type="SAM" id="SignalP"/>
    </source>
</evidence>
<feature type="chain" id="PRO_5031495201" evidence="1">
    <location>
        <begin position="22"/>
        <end position="127"/>
    </location>
</feature>
<feature type="signal peptide" evidence="1">
    <location>
        <begin position="1"/>
        <end position="21"/>
    </location>
</feature>
<proteinExistence type="predicted"/>
<dbReference type="AlphaFoldDB" id="A0A7S4A8Y5"/>
<gene>
    <name evidence="2" type="ORF">PAUS00366_LOCUS121</name>
</gene>
<dbReference type="EMBL" id="HBIX01000136">
    <property type="protein sequence ID" value="CAE0707401.1"/>
    <property type="molecule type" value="Transcribed_RNA"/>
</dbReference>
<reference evidence="2" key="1">
    <citation type="submission" date="2021-01" db="EMBL/GenBank/DDBJ databases">
        <authorList>
            <person name="Corre E."/>
            <person name="Pelletier E."/>
            <person name="Niang G."/>
            <person name="Scheremetjew M."/>
            <person name="Finn R."/>
            <person name="Kale V."/>
            <person name="Holt S."/>
            <person name="Cochrane G."/>
            <person name="Meng A."/>
            <person name="Brown T."/>
            <person name="Cohen L."/>
        </authorList>
    </citation>
    <scope>NUCLEOTIDE SEQUENCE</scope>
    <source>
        <strain evidence="2">10249 10 AB</strain>
    </source>
</reference>
<accession>A0A7S4A8Y5</accession>
<keyword evidence="1" id="KW-0732">Signal</keyword>